<reference evidence="12 13" key="1">
    <citation type="submission" date="2016-09" db="EMBL/GenBank/DDBJ databases">
        <title>Aspergillus awamori IFM 58123T.</title>
        <authorList>
            <person name="Kusuya Y."/>
            <person name="Shimizu M."/>
            <person name="Takahashi H."/>
            <person name="Yaguchi T."/>
        </authorList>
    </citation>
    <scope>NUCLEOTIDE SEQUENCE [LARGE SCALE GENOMIC DNA]</scope>
    <source>
        <strain evidence="12 13">IFM 58123</strain>
    </source>
</reference>
<dbReference type="NCBIfam" id="TIGR00063">
    <property type="entry name" value="folE"/>
    <property type="match status" value="1"/>
</dbReference>
<sequence>MEGPSTSTTDLLNAKTGPCTIDGTTTSTSRTLLVGEVQCKGTHANAGNSTYVEIEARLITMVKDMLQCLGEDPTREGLAKTPERYARAILFFTKGYTENPKDIVGNAIFTVDSRELVLVKDIEISSLCEHHLMPFIHIGYIPDGRVLGLSKLARLAESFARRLQLQERLTQQIANAIQQILEPQGVGVIMEASHMCMVTRGTQKYAAMTTTCCAQVNGGRFVLSVHLSRNRLFSIQRLLGIFLEQDPEIGRVVALDEAHKYMNSSLEARGFTETLLSAVRLQRHLGVRMIISTQEPTVSTTLLNLCSTTIVHRFTSPEWLRILHKHLAGALESPFGGSNTDNHDTEAVSQLSLFEEIVNLQVGEAILFSPVWLLKQAPATATGRPHYVASDMAISGSAAANSSEREP</sequence>
<dbReference type="NCBIfam" id="NF006825">
    <property type="entry name" value="PRK09347.1-2"/>
    <property type="match status" value="1"/>
</dbReference>
<comment type="caution">
    <text evidence="12">The sequence shown here is derived from an EMBL/GenBank/DDBJ whole genome shotgun (WGS) entry which is preliminary data.</text>
</comment>
<keyword evidence="13" id="KW-1185">Reference proteome</keyword>
<organism evidence="12 13">
    <name type="scientific">Aspergillus awamori</name>
    <name type="common">Black koji mold</name>
    <dbReference type="NCBI Taxonomy" id="105351"/>
    <lineage>
        <taxon>Eukaryota</taxon>
        <taxon>Fungi</taxon>
        <taxon>Dikarya</taxon>
        <taxon>Ascomycota</taxon>
        <taxon>Pezizomycotina</taxon>
        <taxon>Eurotiomycetes</taxon>
        <taxon>Eurotiomycetidae</taxon>
        <taxon>Eurotiales</taxon>
        <taxon>Aspergillaceae</taxon>
        <taxon>Aspergillus</taxon>
    </lineage>
</organism>
<evidence type="ECO:0000256" key="7">
    <source>
        <dbReference type="ARBA" id="ARBA00022801"/>
    </source>
</evidence>
<dbReference type="GO" id="GO:0046654">
    <property type="term" value="P:tetrahydrofolate biosynthetic process"/>
    <property type="evidence" value="ECO:0007669"/>
    <property type="project" value="InterPro"/>
</dbReference>
<protein>
    <recommendedName>
        <fullName evidence="5">GTP cyclohydrolase 1</fullName>
        <ecNumber evidence="4">3.5.4.16</ecNumber>
    </recommendedName>
    <alternativeName>
        <fullName evidence="10">GTP cyclohydrolase I</fullName>
    </alternativeName>
</protein>
<evidence type="ECO:0000313" key="13">
    <source>
        <dbReference type="Proteomes" id="UP000286921"/>
    </source>
</evidence>
<dbReference type="Gene3D" id="3.40.50.300">
    <property type="entry name" value="P-loop containing nucleotide triphosphate hydrolases"/>
    <property type="match status" value="1"/>
</dbReference>
<dbReference type="SUPFAM" id="SSF52540">
    <property type="entry name" value="P-loop containing nucleoside triphosphate hydrolases"/>
    <property type="match status" value="1"/>
</dbReference>
<dbReference type="InterPro" id="IPR018234">
    <property type="entry name" value="GTP_CycHdrlase_I_CS"/>
</dbReference>
<dbReference type="GO" id="GO:0005737">
    <property type="term" value="C:cytoplasm"/>
    <property type="evidence" value="ECO:0007669"/>
    <property type="project" value="TreeGrafter"/>
</dbReference>
<evidence type="ECO:0000256" key="10">
    <source>
        <dbReference type="ARBA" id="ARBA00030854"/>
    </source>
</evidence>
<keyword evidence="9" id="KW-0342">GTP-binding</keyword>
<dbReference type="InterPro" id="IPR027417">
    <property type="entry name" value="P-loop_NTPase"/>
</dbReference>
<dbReference type="HAMAP" id="MF_00223">
    <property type="entry name" value="FolE"/>
    <property type="match status" value="1"/>
</dbReference>
<dbReference type="PANTHER" id="PTHR11109">
    <property type="entry name" value="GTP CYCLOHYDROLASE I"/>
    <property type="match status" value="1"/>
</dbReference>
<dbReference type="GO" id="GO:0008270">
    <property type="term" value="F:zinc ion binding"/>
    <property type="evidence" value="ECO:0007669"/>
    <property type="project" value="TreeGrafter"/>
</dbReference>
<dbReference type="SUPFAM" id="SSF55620">
    <property type="entry name" value="Tetrahydrobiopterin biosynthesis enzymes-like"/>
    <property type="match status" value="1"/>
</dbReference>
<dbReference type="GO" id="GO:0005525">
    <property type="term" value="F:GTP binding"/>
    <property type="evidence" value="ECO:0007669"/>
    <property type="project" value="UniProtKB-KW"/>
</dbReference>
<dbReference type="InterPro" id="IPR043134">
    <property type="entry name" value="GTP-CH-I_N"/>
</dbReference>
<dbReference type="InterPro" id="IPR043133">
    <property type="entry name" value="GTP-CH-I_C/QueF"/>
</dbReference>
<dbReference type="PROSITE" id="PS00860">
    <property type="entry name" value="GTP_CYCLOHYDROL_1_2"/>
    <property type="match status" value="1"/>
</dbReference>
<dbReference type="GO" id="GO:0003934">
    <property type="term" value="F:GTP cyclohydrolase I activity"/>
    <property type="evidence" value="ECO:0007669"/>
    <property type="project" value="UniProtKB-EC"/>
</dbReference>
<evidence type="ECO:0000256" key="3">
    <source>
        <dbReference type="ARBA" id="ARBA00008085"/>
    </source>
</evidence>
<dbReference type="InterPro" id="IPR001474">
    <property type="entry name" value="GTP_CycHdrlase_I"/>
</dbReference>
<evidence type="ECO:0000313" key="12">
    <source>
        <dbReference type="EMBL" id="GCB25537.1"/>
    </source>
</evidence>
<comment type="similarity">
    <text evidence="3">Belongs to the GTP cyclohydrolase I family.</text>
</comment>
<feature type="domain" description="GTP cyclohydrolase I" evidence="11">
    <location>
        <begin position="61"/>
        <end position="214"/>
    </location>
</feature>
<dbReference type="EC" id="3.5.4.16" evidence="4"/>
<gene>
    <name evidence="12" type="ORF">AAWM_08422</name>
</gene>
<accession>A0A401L202</accession>
<dbReference type="FunFam" id="1.10.286.10:FF:000003">
    <property type="entry name" value="GTP cyclohydrolase 1"/>
    <property type="match status" value="1"/>
</dbReference>
<comment type="catalytic activity">
    <reaction evidence="1">
        <text>GTP + H2O = 7,8-dihydroneopterin 3'-triphosphate + formate + H(+)</text>
        <dbReference type="Rhea" id="RHEA:17473"/>
        <dbReference type="ChEBI" id="CHEBI:15377"/>
        <dbReference type="ChEBI" id="CHEBI:15378"/>
        <dbReference type="ChEBI" id="CHEBI:15740"/>
        <dbReference type="ChEBI" id="CHEBI:37565"/>
        <dbReference type="ChEBI" id="CHEBI:58462"/>
        <dbReference type="EC" id="3.5.4.16"/>
    </reaction>
</comment>
<dbReference type="FunFam" id="3.30.1130.10:FF:000001">
    <property type="entry name" value="GTP cyclohydrolase 1"/>
    <property type="match status" value="1"/>
</dbReference>
<comment type="pathway">
    <text evidence="2">Cofactor biosynthesis; 7,8-dihydroneopterin triphosphate biosynthesis; 7,8-dihydroneopterin triphosphate from GTP: step 1/1.</text>
</comment>
<evidence type="ECO:0000256" key="9">
    <source>
        <dbReference type="ARBA" id="ARBA00023134"/>
    </source>
</evidence>
<dbReference type="Pfam" id="PF01227">
    <property type="entry name" value="GTP_cyclohydroI"/>
    <property type="match status" value="1"/>
</dbReference>
<proteinExistence type="inferred from homology"/>
<name>A0A401L202_ASPAW</name>
<dbReference type="Gene3D" id="3.30.1130.10">
    <property type="match status" value="1"/>
</dbReference>
<dbReference type="AlphaFoldDB" id="A0A401L202"/>
<keyword evidence="8" id="KW-0289">Folate biosynthesis</keyword>
<dbReference type="Proteomes" id="UP000286921">
    <property type="component" value="Unassembled WGS sequence"/>
</dbReference>
<dbReference type="PANTHER" id="PTHR11109:SF7">
    <property type="entry name" value="GTP CYCLOHYDROLASE 1"/>
    <property type="match status" value="1"/>
</dbReference>
<dbReference type="NCBIfam" id="NF006826">
    <property type="entry name" value="PRK09347.1-3"/>
    <property type="match status" value="1"/>
</dbReference>
<evidence type="ECO:0000256" key="5">
    <source>
        <dbReference type="ARBA" id="ARBA00017272"/>
    </source>
</evidence>
<evidence type="ECO:0000256" key="1">
    <source>
        <dbReference type="ARBA" id="ARBA00001052"/>
    </source>
</evidence>
<dbReference type="Gene3D" id="1.10.286.10">
    <property type="match status" value="1"/>
</dbReference>
<dbReference type="InterPro" id="IPR020602">
    <property type="entry name" value="GTP_CycHdrlase_I_dom"/>
</dbReference>
<dbReference type="UniPathway" id="UPA00848">
    <property type="reaction ID" value="UER00151"/>
</dbReference>
<evidence type="ECO:0000256" key="6">
    <source>
        <dbReference type="ARBA" id="ARBA00022741"/>
    </source>
</evidence>
<dbReference type="PROSITE" id="PS00859">
    <property type="entry name" value="GTP_CYCLOHYDROL_1_1"/>
    <property type="match status" value="1"/>
</dbReference>
<dbReference type="GO" id="GO:0006729">
    <property type="term" value="P:tetrahydrobiopterin biosynthetic process"/>
    <property type="evidence" value="ECO:0007669"/>
    <property type="project" value="TreeGrafter"/>
</dbReference>
<dbReference type="STRING" id="105351.A0A401L202"/>
<evidence type="ECO:0000256" key="4">
    <source>
        <dbReference type="ARBA" id="ARBA00012715"/>
    </source>
</evidence>
<evidence type="ECO:0000256" key="2">
    <source>
        <dbReference type="ARBA" id="ARBA00005080"/>
    </source>
</evidence>
<dbReference type="GO" id="GO:0046656">
    <property type="term" value="P:folic acid biosynthetic process"/>
    <property type="evidence" value="ECO:0007669"/>
    <property type="project" value="UniProtKB-KW"/>
</dbReference>
<keyword evidence="7 12" id="KW-0378">Hydrolase</keyword>
<evidence type="ECO:0000256" key="8">
    <source>
        <dbReference type="ARBA" id="ARBA00022909"/>
    </source>
</evidence>
<dbReference type="EMBL" id="BDHI01000021">
    <property type="protein sequence ID" value="GCB25537.1"/>
    <property type="molecule type" value="Genomic_DNA"/>
</dbReference>
<evidence type="ECO:0000259" key="11">
    <source>
        <dbReference type="Pfam" id="PF01227"/>
    </source>
</evidence>
<keyword evidence="6" id="KW-0547">Nucleotide-binding</keyword>